<accession>A0A644ZL64</accession>
<dbReference type="SUPFAM" id="SSF52266">
    <property type="entry name" value="SGNH hydrolase"/>
    <property type="match status" value="1"/>
</dbReference>
<name>A0A644ZL64_9ZZZZ</name>
<reference evidence="1" key="1">
    <citation type="submission" date="2019-08" db="EMBL/GenBank/DDBJ databases">
        <authorList>
            <person name="Kucharzyk K."/>
            <person name="Murdoch R.W."/>
            <person name="Higgins S."/>
            <person name="Loffler F."/>
        </authorList>
    </citation>
    <scope>NUCLEOTIDE SEQUENCE</scope>
</reference>
<comment type="caution">
    <text evidence="1">The sequence shown here is derived from an EMBL/GenBank/DDBJ whole genome shotgun (WGS) entry which is preliminary data.</text>
</comment>
<sequence>MKKNGLRLLCFVLIATMLAIYLGKVFSARQMDFLNAEGTTITVRGIYAEPKDTLDVISIGASTSRATLMPLTLWQTFGITSYSLATPYQSAQASYYLLLDALRNQSPKVVILNSSFLFASSNSSAKNEYLRMTMAAMRPSLIKLHMELDFSRTEDDLTLQSLLFPLLHFHGNYLENVHAEDFLLKGYFSQHPLKGTSVYFIRYEGELPGDYLEQAQETVRYNPSELSYVEKMLEVCKEKDIQVLFIAPPKIGWTQQHHDLSAQFCEQNGYLFLDFNEPDVLGQTGFDPATDYDDPGAHANFWGQQKLSTYLANFLRDQYSLVDHRGDAQYSEWNEMVLPD</sequence>
<dbReference type="EMBL" id="VSSQ01008308">
    <property type="protein sequence ID" value="MPM38504.1"/>
    <property type="molecule type" value="Genomic_DNA"/>
</dbReference>
<gene>
    <name evidence="1" type="ORF">SDC9_85133</name>
</gene>
<evidence type="ECO:0000313" key="1">
    <source>
        <dbReference type="EMBL" id="MPM38504.1"/>
    </source>
</evidence>
<evidence type="ECO:0008006" key="2">
    <source>
        <dbReference type="Google" id="ProtNLM"/>
    </source>
</evidence>
<protein>
    <recommendedName>
        <fullName evidence="2">SGNH/GDSL hydrolase family protein</fullName>
    </recommendedName>
</protein>
<organism evidence="1">
    <name type="scientific">bioreactor metagenome</name>
    <dbReference type="NCBI Taxonomy" id="1076179"/>
    <lineage>
        <taxon>unclassified sequences</taxon>
        <taxon>metagenomes</taxon>
        <taxon>ecological metagenomes</taxon>
    </lineage>
</organism>
<dbReference type="AlphaFoldDB" id="A0A644ZL64"/>
<proteinExistence type="predicted"/>